<gene>
    <name evidence="1" type="ORF">H9964_07900</name>
</gene>
<dbReference type="Gene3D" id="3.90.1720.10">
    <property type="entry name" value="endopeptidase domain like (from Nostoc punctiforme)"/>
    <property type="match status" value="1"/>
</dbReference>
<reference evidence="1" key="2">
    <citation type="submission" date="2021-04" db="EMBL/GenBank/DDBJ databases">
        <authorList>
            <person name="Gilroy R."/>
        </authorList>
    </citation>
    <scope>NUCLEOTIDE SEQUENCE</scope>
    <source>
        <strain evidence="1">ChiW7-2402</strain>
    </source>
</reference>
<sequence>MTAHDAALVKARPKERLRRHSAVALALFALLFTLLLAVIAGFGAAMAVVDRTARVLPDYERIDLAPYLAKESYTEEDYDVLYHQTGLSRTAVDALEEKEMLLAYQEAFFYEGVLDHYMAAPTTPHCVLYTEDGKSYYAPIAPLEDGDILVTSTCHTFGWRNGHAAIILDASSNRLLEAVAPGEKSSIGSVSWFTHAANFLVLRLKGVSEEERHAVAEWAGNALRGIDYSLFAGFFTPKDQGDAPYATHCSHLVWQAYKHFGYDIDSDGGPLVSCNDIARSELLEVVQVYGFDPDTLW</sequence>
<reference evidence="1" key="1">
    <citation type="journal article" date="2021" name="PeerJ">
        <title>Extensive microbial diversity within the chicken gut microbiome revealed by metagenomics and culture.</title>
        <authorList>
            <person name="Gilroy R."/>
            <person name="Ravi A."/>
            <person name="Getino M."/>
            <person name="Pursley I."/>
            <person name="Horton D.L."/>
            <person name="Alikhan N.F."/>
            <person name="Baker D."/>
            <person name="Gharbi K."/>
            <person name="Hall N."/>
            <person name="Watson M."/>
            <person name="Adriaenssens E.M."/>
            <person name="Foster-Nyarko E."/>
            <person name="Jarju S."/>
            <person name="Secka A."/>
            <person name="Antonio M."/>
            <person name="Oren A."/>
            <person name="Chaudhuri R.R."/>
            <person name="La Ragione R."/>
            <person name="Hildebrand F."/>
            <person name="Pallen M.J."/>
        </authorList>
    </citation>
    <scope>NUCLEOTIDE SEQUENCE</scope>
    <source>
        <strain evidence="1">ChiW7-2402</strain>
    </source>
</reference>
<dbReference type="SUPFAM" id="SSF54001">
    <property type="entry name" value="Cysteine proteinases"/>
    <property type="match status" value="1"/>
</dbReference>
<evidence type="ECO:0000313" key="2">
    <source>
        <dbReference type="Proteomes" id="UP000824102"/>
    </source>
</evidence>
<comment type="caution">
    <text evidence="1">The sequence shown here is derived from an EMBL/GenBank/DDBJ whole genome shotgun (WGS) entry which is preliminary data.</text>
</comment>
<dbReference type="Proteomes" id="UP000824102">
    <property type="component" value="Unassembled WGS sequence"/>
</dbReference>
<accession>A0A9D2G5G0</accession>
<organism evidence="1 2">
    <name type="scientific">Candidatus Gallimonas intestinavium</name>
    <dbReference type="NCBI Taxonomy" id="2838603"/>
    <lineage>
        <taxon>Bacteria</taxon>
        <taxon>Bacillati</taxon>
        <taxon>Bacillota</taxon>
        <taxon>Clostridia</taxon>
        <taxon>Candidatus Gallimonas</taxon>
    </lineage>
</organism>
<dbReference type="EMBL" id="DXBB01000115">
    <property type="protein sequence ID" value="HIZ73489.1"/>
    <property type="molecule type" value="Genomic_DNA"/>
</dbReference>
<evidence type="ECO:0000313" key="1">
    <source>
        <dbReference type="EMBL" id="HIZ73489.1"/>
    </source>
</evidence>
<proteinExistence type="predicted"/>
<dbReference type="InterPro" id="IPR038765">
    <property type="entry name" value="Papain-like_cys_pep_sf"/>
</dbReference>
<dbReference type="AlphaFoldDB" id="A0A9D2G5G0"/>
<protein>
    <submittedName>
        <fullName evidence="1">Uncharacterized protein</fullName>
    </submittedName>
</protein>
<name>A0A9D2G5G0_9FIRM</name>